<dbReference type="EMBL" id="GBRH01276190">
    <property type="protein sequence ID" value="JAD21705.1"/>
    <property type="molecule type" value="Transcribed_RNA"/>
</dbReference>
<dbReference type="AlphaFoldDB" id="A0A0A8Y8W9"/>
<evidence type="ECO:0000313" key="1">
    <source>
        <dbReference type="EMBL" id="JAD21705.1"/>
    </source>
</evidence>
<reference evidence="1" key="1">
    <citation type="submission" date="2014-09" db="EMBL/GenBank/DDBJ databases">
        <authorList>
            <person name="Magalhaes I.L.F."/>
            <person name="Oliveira U."/>
            <person name="Santos F.R."/>
            <person name="Vidigal T.H.D.A."/>
            <person name="Brescovit A.D."/>
            <person name="Santos A.J."/>
        </authorList>
    </citation>
    <scope>NUCLEOTIDE SEQUENCE</scope>
    <source>
        <tissue evidence="1">Shoot tissue taken approximately 20 cm above the soil surface</tissue>
    </source>
</reference>
<proteinExistence type="predicted"/>
<organism evidence="1">
    <name type="scientific">Arundo donax</name>
    <name type="common">Giant reed</name>
    <name type="synonym">Donax arundinaceus</name>
    <dbReference type="NCBI Taxonomy" id="35708"/>
    <lineage>
        <taxon>Eukaryota</taxon>
        <taxon>Viridiplantae</taxon>
        <taxon>Streptophyta</taxon>
        <taxon>Embryophyta</taxon>
        <taxon>Tracheophyta</taxon>
        <taxon>Spermatophyta</taxon>
        <taxon>Magnoliopsida</taxon>
        <taxon>Liliopsida</taxon>
        <taxon>Poales</taxon>
        <taxon>Poaceae</taxon>
        <taxon>PACMAD clade</taxon>
        <taxon>Arundinoideae</taxon>
        <taxon>Arundineae</taxon>
        <taxon>Arundo</taxon>
    </lineage>
</organism>
<reference evidence="1" key="2">
    <citation type="journal article" date="2015" name="Data Brief">
        <title>Shoot transcriptome of the giant reed, Arundo donax.</title>
        <authorList>
            <person name="Barrero R.A."/>
            <person name="Guerrero F.D."/>
            <person name="Moolhuijzen P."/>
            <person name="Goolsby J.A."/>
            <person name="Tidwell J."/>
            <person name="Bellgard S.E."/>
            <person name="Bellgard M.I."/>
        </authorList>
    </citation>
    <scope>NUCLEOTIDE SEQUENCE</scope>
    <source>
        <tissue evidence="1">Shoot tissue taken approximately 20 cm above the soil surface</tissue>
    </source>
</reference>
<protein>
    <submittedName>
        <fullName evidence="1">Uncharacterized protein</fullName>
    </submittedName>
</protein>
<accession>A0A0A8Y8W9</accession>
<name>A0A0A8Y8W9_ARUDO</name>
<sequence length="26" mass="3036">MLFQRISIRKHISCFGNLGEMCILKP</sequence>